<evidence type="ECO:0000256" key="1">
    <source>
        <dbReference type="HAMAP-Rule" id="MF_00386"/>
    </source>
</evidence>
<keyword evidence="1" id="KW-1003">Cell membrane</keyword>
<dbReference type="PANTHER" id="PTHR33383">
    <property type="entry name" value="MEMBRANE PROTEIN INSERTION EFFICIENCY FACTOR-RELATED"/>
    <property type="match status" value="1"/>
</dbReference>
<protein>
    <recommendedName>
        <fullName evidence="1">Putative membrane protein insertion efficiency factor</fullName>
    </recommendedName>
</protein>
<name>A0A2H0LNI9_9BACT</name>
<dbReference type="Pfam" id="PF01809">
    <property type="entry name" value="YidD"/>
    <property type="match status" value="1"/>
</dbReference>
<organism evidence="2 3">
    <name type="scientific">Candidatus Abzuiibacterium crystallinum</name>
    <dbReference type="NCBI Taxonomy" id="1974748"/>
    <lineage>
        <taxon>Bacteria</taxon>
        <taxon>Pseudomonadati</taxon>
        <taxon>Candidatus Omnitrophota</taxon>
        <taxon>Candidatus Abzuiibacterium</taxon>
    </lineage>
</organism>
<evidence type="ECO:0000313" key="3">
    <source>
        <dbReference type="Proteomes" id="UP000230859"/>
    </source>
</evidence>
<evidence type="ECO:0000313" key="2">
    <source>
        <dbReference type="EMBL" id="PIQ85979.1"/>
    </source>
</evidence>
<comment type="similarity">
    <text evidence="1">Belongs to the UPF0161 family.</text>
</comment>
<dbReference type="AlphaFoldDB" id="A0A2H0LNI9"/>
<proteinExistence type="inferred from homology"/>
<dbReference type="InterPro" id="IPR002696">
    <property type="entry name" value="Membr_insert_effic_factor_YidD"/>
</dbReference>
<sequence length="72" mass="8114">MKQILLISIKIYQKILSPFLGGRCRFYPTCSVYAAKALEEKGVRKGMGLIAKRLLRCHPFHPGGYDPVPAHE</sequence>
<reference evidence="2 3" key="1">
    <citation type="submission" date="2017-09" db="EMBL/GenBank/DDBJ databases">
        <title>Depth-based differentiation of microbial function through sediment-hosted aquifers and enrichment of novel symbionts in the deep terrestrial subsurface.</title>
        <authorList>
            <person name="Probst A.J."/>
            <person name="Ladd B."/>
            <person name="Jarett J.K."/>
            <person name="Geller-Mcgrath D.E."/>
            <person name="Sieber C.M."/>
            <person name="Emerson J.B."/>
            <person name="Anantharaman K."/>
            <person name="Thomas B.C."/>
            <person name="Malmstrom R."/>
            <person name="Stieglmeier M."/>
            <person name="Klingl A."/>
            <person name="Woyke T."/>
            <person name="Ryan C.M."/>
            <person name="Banfield J.F."/>
        </authorList>
    </citation>
    <scope>NUCLEOTIDE SEQUENCE [LARGE SCALE GENOMIC DNA]</scope>
    <source>
        <strain evidence="2">CG11_big_fil_rev_8_21_14_0_20_45_26</strain>
    </source>
</reference>
<accession>A0A2H0LNI9</accession>
<dbReference type="PANTHER" id="PTHR33383:SF1">
    <property type="entry name" value="MEMBRANE PROTEIN INSERTION EFFICIENCY FACTOR-RELATED"/>
    <property type="match status" value="1"/>
</dbReference>
<dbReference type="NCBIfam" id="TIGR00278">
    <property type="entry name" value="membrane protein insertion efficiency factor YidD"/>
    <property type="match status" value="1"/>
</dbReference>
<keyword evidence="1" id="KW-0472">Membrane</keyword>
<comment type="caution">
    <text evidence="2">The sequence shown here is derived from an EMBL/GenBank/DDBJ whole genome shotgun (WGS) entry which is preliminary data.</text>
</comment>
<dbReference type="HAMAP" id="MF_00386">
    <property type="entry name" value="UPF0161_YidD"/>
    <property type="match status" value="1"/>
</dbReference>
<comment type="subcellular location">
    <subcellularLocation>
        <location evidence="1">Cell membrane</location>
        <topology evidence="1">Peripheral membrane protein</topology>
        <orientation evidence="1">Cytoplasmic side</orientation>
    </subcellularLocation>
</comment>
<dbReference type="Proteomes" id="UP000230859">
    <property type="component" value="Unassembled WGS sequence"/>
</dbReference>
<dbReference type="GO" id="GO:0005886">
    <property type="term" value="C:plasma membrane"/>
    <property type="evidence" value="ECO:0007669"/>
    <property type="project" value="UniProtKB-SubCell"/>
</dbReference>
<gene>
    <name evidence="2" type="ORF">COV74_06500</name>
</gene>
<comment type="function">
    <text evidence="1">Could be involved in insertion of integral membrane proteins into the membrane.</text>
</comment>
<dbReference type="EMBL" id="PCVY01000055">
    <property type="protein sequence ID" value="PIQ85979.1"/>
    <property type="molecule type" value="Genomic_DNA"/>
</dbReference>
<dbReference type="SMART" id="SM01234">
    <property type="entry name" value="Haemolytic"/>
    <property type="match status" value="1"/>
</dbReference>